<sequence>MLPAELSDNPRAACHACVPPTIHHHHRHHTSGITVSTIDFKWSAAAAQLHAHGQSRLETALGNAIDSLLPTDSDVARATFDIGGSALTAYLGNGATLAVGGLGLGLGLGQSVITADNLHLYRAGVGSIELPGQYAIRYALVNGAPQIQGFTGQVSSVAITSQWQPGSAGYDAAIGNVSVRATGSLALDESLAVRGRLTELAFSTTSGIMQGSVQGDFVAGGQGDFSSATVTAANFSYADGSFLRAGDARIDASDLTLSGVAAALGNAANFGGDDVFNLDVATSDILPMIDSGYGNDRIVLTGGADFNVATGAGDDVVTLLKGRSSIQGGDGFDTAVIAGKQADFSASQMGTWNVFIGVGSNEGHSASLQSVERVLFDDGAVAFDIDGHAGQAYRLYTAALGRAPDAAGLGYWVSVLDSGASLRDVANGFVAGDEFASLVVGADSTTFLVKLYGNILHRAPDTSGLQYWQGILDGGGDRAEVVAAFSESTENQAQVIADIQHGIAYTPYG</sequence>
<keyword evidence="3" id="KW-1185">Reference proteome</keyword>
<dbReference type="InterPro" id="IPR025282">
    <property type="entry name" value="DUF4214"/>
</dbReference>
<feature type="domain" description="DUF4214" evidence="1">
    <location>
        <begin position="426"/>
        <end position="494"/>
    </location>
</feature>
<dbReference type="OrthoDB" id="480426at2"/>
<evidence type="ECO:0000313" key="2">
    <source>
        <dbReference type="EMBL" id="QBE63038.1"/>
    </source>
</evidence>
<gene>
    <name evidence="2" type="ORF">EWM63_08670</name>
</gene>
<dbReference type="KEGG" id="plue:EWM63_08670"/>
<name>A0A4P6KXM9_9BURK</name>
<accession>A0A4P6KXM9</accession>
<evidence type="ECO:0000259" key="1">
    <source>
        <dbReference type="Pfam" id="PF13946"/>
    </source>
</evidence>
<dbReference type="InterPro" id="IPR038255">
    <property type="entry name" value="PBS_linker_sf"/>
</dbReference>
<evidence type="ECO:0000313" key="3">
    <source>
        <dbReference type="Proteomes" id="UP000290637"/>
    </source>
</evidence>
<dbReference type="EMBL" id="CP035913">
    <property type="protein sequence ID" value="QBE63038.1"/>
    <property type="molecule type" value="Genomic_DNA"/>
</dbReference>
<dbReference type="AlphaFoldDB" id="A0A4P6KXM9"/>
<organism evidence="2 3">
    <name type="scientific">Pseudoduganella lutea</name>
    <dbReference type="NCBI Taxonomy" id="321985"/>
    <lineage>
        <taxon>Bacteria</taxon>
        <taxon>Pseudomonadati</taxon>
        <taxon>Pseudomonadota</taxon>
        <taxon>Betaproteobacteria</taxon>
        <taxon>Burkholderiales</taxon>
        <taxon>Oxalobacteraceae</taxon>
        <taxon>Telluria group</taxon>
        <taxon>Pseudoduganella</taxon>
    </lineage>
</organism>
<dbReference type="Gene3D" id="1.10.3130.20">
    <property type="entry name" value="Phycobilisome linker domain"/>
    <property type="match status" value="1"/>
</dbReference>
<protein>
    <submittedName>
        <fullName evidence="2">DUF4214 domain-containing protein</fullName>
    </submittedName>
</protein>
<reference evidence="2 3" key="1">
    <citation type="submission" date="2019-02" db="EMBL/GenBank/DDBJ databases">
        <title>Draft Genome Sequences of Six Type Strains of the Genus Massilia.</title>
        <authorList>
            <person name="Miess H."/>
            <person name="Frediansyhah A."/>
            <person name="Gross H."/>
        </authorList>
    </citation>
    <scope>NUCLEOTIDE SEQUENCE [LARGE SCALE GENOMIC DNA]</scope>
    <source>
        <strain evidence="2 3">DSM 17473</strain>
    </source>
</reference>
<proteinExistence type="predicted"/>
<dbReference type="Gene3D" id="2.160.20.160">
    <property type="match status" value="1"/>
</dbReference>
<dbReference type="Pfam" id="PF13946">
    <property type="entry name" value="DUF4214"/>
    <property type="match status" value="1"/>
</dbReference>
<dbReference type="Proteomes" id="UP000290637">
    <property type="component" value="Chromosome"/>
</dbReference>